<reference evidence="2 3" key="1">
    <citation type="submission" date="2023-04" db="EMBL/GenBank/DDBJ databases">
        <title>Forest soil microbial communities from Buena Vista Peninsula, Colon Province, Panama.</title>
        <authorList>
            <person name="Bouskill N."/>
        </authorList>
    </citation>
    <scope>NUCLEOTIDE SEQUENCE [LARGE SCALE GENOMIC DNA]</scope>
    <source>
        <strain evidence="2 3">CFH S0262</strain>
    </source>
</reference>
<evidence type="ECO:0000256" key="1">
    <source>
        <dbReference type="SAM" id="Phobius"/>
    </source>
</evidence>
<keyword evidence="1" id="KW-0472">Membrane</keyword>
<accession>A0ABT6MBB7</accession>
<feature type="transmembrane region" description="Helical" evidence="1">
    <location>
        <begin position="12"/>
        <end position="30"/>
    </location>
</feature>
<protein>
    <recommendedName>
        <fullName evidence="4">LPXTG cell wall anchor domain-containing protein</fullName>
    </recommendedName>
</protein>
<keyword evidence="1" id="KW-1133">Transmembrane helix</keyword>
<evidence type="ECO:0008006" key="4">
    <source>
        <dbReference type="Google" id="ProtNLM"/>
    </source>
</evidence>
<proteinExistence type="predicted"/>
<evidence type="ECO:0000313" key="2">
    <source>
        <dbReference type="EMBL" id="MDH6281592.1"/>
    </source>
</evidence>
<organism evidence="2 3">
    <name type="scientific">Prescottella agglutinans</name>
    <dbReference type="NCBI Taxonomy" id="1644129"/>
    <lineage>
        <taxon>Bacteria</taxon>
        <taxon>Bacillati</taxon>
        <taxon>Actinomycetota</taxon>
        <taxon>Actinomycetes</taxon>
        <taxon>Mycobacteriales</taxon>
        <taxon>Nocardiaceae</taxon>
        <taxon>Prescottella</taxon>
    </lineage>
</organism>
<keyword evidence="3" id="KW-1185">Reference proteome</keyword>
<dbReference type="RefSeq" id="WP_280760916.1">
    <property type="nucleotide sequence ID" value="NZ_JARXVC010000006.1"/>
</dbReference>
<comment type="caution">
    <text evidence="2">The sequence shown here is derived from an EMBL/GenBank/DDBJ whole genome shotgun (WGS) entry which is preliminary data.</text>
</comment>
<evidence type="ECO:0000313" key="3">
    <source>
        <dbReference type="Proteomes" id="UP001160334"/>
    </source>
</evidence>
<dbReference type="EMBL" id="JARXVC010000006">
    <property type="protein sequence ID" value="MDH6281592.1"/>
    <property type="molecule type" value="Genomic_DNA"/>
</dbReference>
<gene>
    <name evidence="2" type="ORF">M2280_002813</name>
</gene>
<keyword evidence="1" id="KW-0812">Transmembrane</keyword>
<sequence length="45" mass="4679">MTPASDDPSATWAGVAVGAAIGGTVAAIVLRAKRRRWKRLEAADD</sequence>
<dbReference type="Proteomes" id="UP001160334">
    <property type="component" value="Unassembled WGS sequence"/>
</dbReference>
<name>A0ABT6MBB7_9NOCA</name>